<dbReference type="Proteomes" id="UP001232163">
    <property type="component" value="Unassembled WGS sequence"/>
</dbReference>
<name>A0ABT9MC15_9DEIO</name>
<organism evidence="1 2">
    <name type="scientific">Deinococcus enclensis</name>
    <dbReference type="NCBI Taxonomy" id="1049582"/>
    <lineage>
        <taxon>Bacteria</taxon>
        <taxon>Thermotogati</taxon>
        <taxon>Deinococcota</taxon>
        <taxon>Deinococci</taxon>
        <taxon>Deinococcales</taxon>
        <taxon>Deinococcaceae</taxon>
        <taxon>Deinococcus</taxon>
    </lineage>
</organism>
<evidence type="ECO:0000313" key="2">
    <source>
        <dbReference type="Proteomes" id="UP001232163"/>
    </source>
</evidence>
<sequence length="77" mass="8092">MTAERPVAADLPLGTLLTGIARGRGANEMMLALLALLHDKGVLTEGEVRQVVQVLAADMRDFQVELQGGPAEPALKG</sequence>
<proteinExistence type="predicted"/>
<evidence type="ECO:0000313" key="1">
    <source>
        <dbReference type="EMBL" id="MDP9764132.1"/>
    </source>
</evidence>
<protein>
    <submittedName>
        <fullName evidence="1">Uncharacterized protein</fullName>
    </submittedName>
</protein>
<dbReference type="RefSeq" id="WP_027462319.1">
    <property type="nucleotide sequence ID" value="NZ_JAURUR010000003.1"/>
</dbReference>
<reference evidence="1 2" key="1">
    <citation type="submission" date="2023-07" db="EMBL/GenBank/DDBJ databases">
        <title>Genomic Encyclopedia of Type Strains, Phase IV (KMG-IV): sequencing the most valuable type-strain genomes for metagenomic binning, comparative biology and taxonomic classification.</title>
        <authorList>
            <person name="Goeker M."/>
        </authorList>
    </citation>
    <scope>NUCLEOTIDE SEQUENCE [LARGE SCALE GENOMIC DNA]</scope>
    <source>
        <strain evidence="1 2">NIO-1023</strain>
    </source>
</reference>
<gene>
    <name evidence="1" type="ORF">QO006_001557</name>
</gene>
<keyword evidence="2" id="KW-1185">Reference proteome</keyword>
<comment type="caution">
    <text evidence="1">The sequence shown here is derived from an EMBL/GenBank/DDBJ whole genome shotgun (WGS) entry which is preliminary data.</text>
</comment>
<dbReference type="EMBL" id="JAURUR010000003">
    <property type="protein sequence ID" value="MDP9764132.1"/>
    <property type="molecule type" value="Genomic_DNA"/>
</dbReference>
<accession>A0ABT9MC15</accession>